<accession>A0A090Q5I4</accession>
<dbReference type="RefSeq" id="WP_042278535.1">
    <property type="nucleotide sequence ID" value="NZ_BBML01000004.1"/>
</dbReference>
<dbReference type="EMBL" id="BBML01000004">
    <property type="protein sequence ID" value="GAK96973.1"/>
    <property type="molecule type" value="Genomic_DNA"/>
</dbReference>
<reference evidence="1" key="1">
    <citation type="journal article" date="2014" name="Genome Announc.">
        <title>Draft Genome Sequences of Marine Flavobacterium Nonlabens Strains NR17, NR24, NR27, NR32, NR33, and Ara13.</title>
        <authorList>
            <person name="Nakanishi M."/>
            <person name="Meirelles P."/>
            <person name="Suzuki R."/>
            <person name="Takatani N."/>
            <person name="Mino S."/>
            <person name="Suda W."/>
            <person name="Oshima K."/>
            <person name="Hattori M."/>
            <person name="Ohkuma M."/>
            <person name="Hosokawa M."/>
            <person name="Miyashita K."/>
            <person name="Thompson F.L."/>
            <person name="Niwa A."/>
            <person name="Sawabe T."/>
            <person name="Sawabe T."/>
        </authorList>
    </citation>
    <scope>NUCLEOTIDE SEQUENCE [LARGE SCALE GENOMIC DNA]</scope>
    <source>
        <strain evidence="1">JCM 19294</strain>
    </source>
</reference>
<proteinExistence type="predicted"/>
<keyword evidence="2" id="KW-1185">Reference proteome</keyword>
<dbReference type="AlphaFoldDB" id="A0A090Q5I4"/>
<accession>A0A2S7TDC8</accession>
<protein>
    <submittedName>
        <fullName evidence="1">Uncharacterized protein</fullName>
    </submittedName>
</protein>
<evidence type="ECO:0000313" key="2">
    <source>
        <dbReference type="Proteomes" id="UP000029221"/>
    </source>
</evidence>
<gene>
    <name evidence="1" type="ORF">JCM19294_479</name>
</gene>
<dbReference type="Proteomes" id="UP000029221">
    <property type="component" value="Unassembled WGS sequence"/>
</dbReference>
<evidence type="ECO:0000313" key="1">
    <source>
        <dbReference type="EMBL" id="GAK96973.1"/>
    </source>
</evidence>
<dbReference type="STRING" id="319236.BST91_03750"/>
<comment type="caution">
    <text evidence="1">The sequence shown here is derived from an EMBL/GenBank/DDBJ whole genome shotgun (WGS) entry which is preliminary data.</text>
</comment>
<name>A0A090Q5I4_9FLAO</name>
<organism evidence="1 2">
    <name type="scientific">Nonlabens tegetincola</name>
    <dbReference type="NCBI Taxonomy" id="323273"/>
    <lineage>
        <taxon>Bacteria</taxon>
        <taxon>Pseudomonadati</taxon>
        <taxon>Bacteroidota</taxon>
        <taxon>Flavobacteriia</taxon>
        <taxon>Flavobacteriales</taxon>
        <taxon>Flavobacteriaceae</taxon>
        <taxon>Nonlabens</taxon>
    </lineage>
</organism>
<sequence>MKFIVCLVALLLGMNSVVSQEECKIDRPVELFTSKQFLDFLDIKNYHVSEIQAHMFCLTQTETTFNFNNYHLEANSDNFYKTDVFIIQPQRYLNYITTDDNNFSKYVEKFSLFGGDRLKKVVDSTVSFPNTKEKIVALPYYYTYKCDLGTAVLKFGKVYDKGKVVRYLINITAIEPEKF</sequence>